<keyword evidence="4" id="KW-1185">Reference proteome</keyword>
<dbReference type="EMBL" id="ML975158">
    <property type="protein sequence ID" value="KAF1812288.1"/>
    <property type="molecule type" value="Genomic_DNA"/>
</dbReference>
<reference evidence="3 5" key="1">
    <citation type="submission" date="2020-01" db="EMBL/GenBank/DDBJ databases">
        <authorList>
            <consortium name="DOE Joint Genome Institute"/>
            <person name="Haridas S."/>
            <person name="Albert R."/>
            <person name="Binder M."/>
            <person name="Bloem J."/>
            <person name="Labutti K."/>
            <person name="Salamov A."/>
            <person name="Andreopoulos B."/>
            <person name="Baker S.E."/>
            <person name="Barry K."/>
            <person name="Bills G."/>
            <person name="Bluhm B.H."/>
            <person name="Cannon C."/>
            <person name="Castanera R."/>
            <person name="Culley D.E."/>
            <person name="Daum C."/>
            <person name="Ezra D."/>
            <person name="Gonzalez J.B."/>
            <person name="Henrissat B."/>
            <person name="Kuo A."/>
            <person name="Liang C."/>
            <person name="Lipzen A."/>
            <person name="Lutzoni F."/>
            <person name="Magnuson J."/>
            <person name="Mondo S."/>
            <person name="Nolan M."/>
            <person name="Ohm R."/>
            <person name="Pangilinan J."/>
            <person name="Park H.-J."/>
            <person name="Ramirez L."/>
            <person name="Alfaro M."/>
            <person name="Sun H."/>
            <person name="Tritt A."/>
            <person name="Yoshinaga Y."/>
            <person name="Zwiers L.-H."/>
            <person name="Turgeon B.G."/>
            <person name="Goodwin S.B."/>
            <person name="Spatafora J.W."/>
            <person name="Crous P.W."/>
            <person name="Grigoriev I.V."/>
        </authorList>
    </citation>
    <scope>NUCLEOTIDE SEQUENCE</scope>
    <source>
        <strain evidence="3 5">CBS 781.70</strain>
    </source>
</reference>
<keyword evidence="2" id="KW-0472">Membrane</keyword>
<dbReference type="OrthoDB" id="5316527at2759"/>
<evidence type="ECO:0000313" key="4">
    <source>
        <dbReference type="Proteomes" id="UP000504638"/>
    </source>
</evidence>
<evidence type="ECO:0000313" key="5">
    <source>
        <dbReference type="RefSeq" id="XP_033533919.1"/>
    </source>
</evidence>
<feature type="transmembrane region" description="Helical" evidence="2">
    <location>
        <begin position="52"/>
        <end position="74"/>
    </location>
</feature>
<feature type="compositionally biased region" description="Polar residues" evidence="1">
    <location>
        <begin position="305"/>
        <end position="317"/>
    </location>
</feature>
<sequence>MYRTSSAVRALTRTRRPLTFYHPQFRRYHNDSGHQHIQTVKFASPRYTTRRLAIWALKTAIVVVAVQSAFGYFFKVEIEETEEEEEEVELQEGEGQPPEEGETIVMNDGNLLFIPLGPTTQLPKTFYKGSDPEWQDFKKLAADRQKLVDIRRALAYFVRTQMMNDPRFKMVGQVDVKKGKFWLDVVFPDGPAPEYEQTGLVFAPNYIAWAARTLSQEEYRKRQRIFMPVGMLQASYDSFQAIYQQQIKRFRGMLSAPGDPSDDADSPSITQKKRRTNVDFERVVDGPPRPNTPRTGGLTADDANDNAQGQTPETNSKFPRLPGVLQMPGTDDQSITRIFRRALTVASMQDKANMEAPRGTVVVTGLVETIGTNGRSTIDTVAFYDPRTDRYVHFKGAIRTMMPLRQGPRGGE</sequence>
<evidence type="ECO:0000256" key="2">
    <source>
        <dbReference type="SAM" id="Phobius"/>
    </source>
</evidence>
<dbReference type="AlphaFoldDB" id="A0A6G1G2P5"/>
<proteinExistence type="predicted"/>
<dbReference type="GeneID" id="54420085"/>
<organism evidence="3">
    <name type="scientific">Eremomyces bilateralis CBS 781.70</name>
    <dbReference type="NCBI Taxonomy" id="1392243"/>
    <lineage>
        <taxon>Eukaryota</taxon>
        <taxon>Fungi</taxon>
        <taxon>Dikarya</taxon>
        <taxon>Ascomycota</taxon>
        <taxon>Pezizomycotina</taxon>
        <taxon>Dothideomycetes</taxon>
        <taxon>Dothideomycetes incertae sedis</taxon>
        <taxon>Eremomycetales</taxon>
        <taxon>Eremomycetaceae</taxon>
        <taxon>Eremomyces</taxon>
    </lineage>
</organism>
<dbReference type="Proteomes" id="UP000504638">
    <property type="component" value="Unplaced"/>
</dbReference>
<evidence type="ECO:0000313" key="3">
    <source>
        <dbReference type="EMBL" id="KAF1812288.1"/>
    </source>
</evidence>
<dbReference type="RefSeq" id="XP_033533919.1">
    <property type="nucleotide sequence ID" value="XM_033679515.1"/>
</dbReference>
<name>A0A6G1G2P5_9PEZI</name>
<reference evidence="5" key="2">
    <citation type="submission" date="2020-04" db="EMBL/GenBank/DDBJ databases">
        <authorList>
            <consortium name="NCBI Genome Project"/>
        </authorList>
    </citation>
    <scope>NUCLEOTIDE SEQUENCE</scope>
    <source>
        <strain evidence="5">CBS 781.70</strain>
    </source>
</reference>
<reference evidence="5" key="3">
    <citation type="submission" date="2025-04" db="UniProtKB">
        <authorList>
            <consortium name="RefSeq"/>
        </authorList>
    </citation>
    <scope>IDENTIFICATION</scope>
    <source>
        <strain evidence="5">CBS 781.70</strain>
    </source>
</reference>
<keyword evidence="2" id="KW-0812">Transmembrane</keyword>
<accession>A0A6G1G2P5</accession>
<evidence type="ECO:0000256" key="1">
    <source>
        <dbReference type="SAM" id="MobiDB-lite"/>
    </source>
</evidence>
<protein>
    <submittedName>
        <fullName evidence="3 5">Uncharacterized protein</fullName>
    </submittedName>
</protein>
<gene>
    <name evidence="3 5" type="ORF">P152DRAFT_458674</name>
</gene>
<keyword evidence="2" id="KW-1133">Transmembrane helix</keyword>
<feature type="region of interest" description="Disordered" evidence="1">
    <location>
        <begin position="253"/>
        <end position="321"/>
    </location>
</feature>